<evidence type="ECO:0000256" key="1">
    <source>
        <dbReference type="SAM" id="Coils"/>
    </source>
</evidence>
<feature type="coiled-coil region" evidence="1">
    <location>
        <begin position="589"/>
        <end position="616"/>
    </location>
</feature>
<feature type="coiled-coil region" evidence="1">
    <location>
        <begin position="728"/>
        <end position="770"/>
    </location>
</feature>
<dbReference type="OrthoDB" id="6576970at2"/>
<dbReference type="RefSeq" id="WP_054581563.1">
    <property type="nucleotide sequence ID" value="NZ_CP012808.1"/>
</dbReference>
<dbReference type="Proteomes" id="UP000064939">
    <property type="component" value="Chromosome"/>
</dbReference>
<keyword evidence="3" id="KW-1185">Reference proteome</keyword>
<proteinExistence type="predicted"/>
<evidence type="ECO:0000313" key="3">
    <source>
        <dbReference type="Proteomes" id="UP000064939"/>
    </source>
</evidence>
<sequence>MRAECREQVAKALGKRKLSAADSNRISSLYMRAQNTLARIDPDWIFKSPAERAEAIAQKTASDLAVQIAKNNQNIARDAILKAQIQNEIYNHSKLNPLQSLMRKIAYFSDQSGIQSIEKQAQSLHSRWMSLVADVFTKTQERFGMSVNKEMTDDIIRVMFGGKSDNPEITAMAKDVSDVLEEMRLAFNRAGGNIKKLDNHGFMTSHDQKKVALTDQAEWVNDVLVGLDRKQYVKETGELMDELELKSVLEDIYKTISTNGANKDLLVLSKQGTSPVGGRSKMANRHQEARALHFKDGDAWLEYQKKYGTYNESGFHEILKNHTQRMSTEVAMMQNLGSNPRHTFESLLEEAKTKLKADPQNGVKHGEIDKQAHRAMSLYNTLDANTRAIDSTLGNVMGGLRALMVASKLGGTTLTTFGDHASMKKVANMLGLSYTKSILPEYIKQLKQGTSRDEALRFGLGITEMVGGMSRFGDADVVSSATRSGRFNARMQAFASTTMKLSGLNAVTAGAKRALNLVHMNKLAEMTRKTEWKDLGADDLKILEGNGVNERDWQLWQQLEPSKREDGTIVLTQNDFFDAPDDVFVNFASPELKALKDEIEDQISELNRRNSEDDLRIEKREKKLEDIKRSLSLRLADYANKKDAKAQLEKQALQDRIDLIDAQKEAAAIQSDINRYLQVEKQSSRIQDFLQQVEDGRHSDQASVLARGNIERNARQYGNGAESLGYRLGNAERRMTELRAKIRAADSNANKAIQAKFNDLDKRVNALDAEFVEYQAKVSERQEKRLKVMDKLDQSITPRQRELLADARYKAAMKYQTHIFNEESVAIIEAGVRERSIINLGEAGTIQGELGRTLFQFKGFPLAYMMRIGHRAFAQGDIKSRVTFLASLLAYQTLAGALIVQTQNLANGKNPEPVFTIDFFGKSILKGGGLSFLGDIMSALSDPTGRSASDFVSGPLLGQSMKLGMLLTGMGNNIIEGKESTRMMEIANTLKSNIPLQNLWYSKLVVDRMLYSKLQNMIDPDYLPRTQQRLENLGNSYWWDLSE</sequence>
<keyword evidence="1" id="KW-0175">Coiled coil</keyword>
<protein>
    <submittedName>
        <fullName evidence="2">Uncharacterized protein</fullName>
    </submittedName>
</protein>
<dbReference type="KEGG" id="aei:AOY20_09090"/>
<dbReference type="EMBL" id="CP012808">
    <property type="protein sequence ID" value="ALH95672.1"/>
    <property type="molecule type" value="Genomic_DNA"/>
</dbReference>
<reference evidence="2 3" key="1">
    <citation type="journal article" date="2015" name="Int. J. Syst. Evol. Microbiol.">
        <title>Acinetobacter equi sp. nov. isolated from horse faeces.</title>
        <authorList>
            <person name="Poppel M.T."/>
            <person name="Skiebe E."/>
            <person name="Laue M."/>
            <person name="Bergmann H."/>
            <person name="Ebersberger I."/>
            <person name="Garn T."/>
            <person name="Fruth A."/>
            <person name="Baumgardt S."/>
            <person name="Busse H.J."/>
            <person name="Wilharm G."/>
        </authorList>
    </citation>
    <scope>NUCLEOTIDE SEQUENCE [LARGE SCALE GENOMIC DNA]</scope>
    <source>
        <strain evidence="2 3">114</strain>
    </source>
</reference>
<name>A0A0N9W3P7_9GAMM</name>
<dbReference type="AlphaFoldDB" id="A0A0N9W3P7"/>
<gene>
    <name evidence="2" type="ORF">AOY20_09090</name>
</gene>
<evidence type="ECO:0000313" key="2">
    <source>
        <dbReference type="EMBL" id="ALH95672.1"/>
    </source>
</evidence>
<dbReference type="STRING" id="1324350.AOY20_09090"/>
<accession>A0A0N9W3P7</accession>
<organism evidence="2 3">
    <name type="scientific">Acinetobacter equi</name>
    <dbReference type="NCBI Taxonomy" id="1324350"/>
    <lineage>
        <taxon>Bacteria</taxon>
        <taxon>Pseudomonadati</taxon>
        <taxon>Pseudomonadota</taxon>
        <taxon>Gammaproteobacteria</taxon>
        <taxon>Moraxellales</taxon>
        <taxon>Moraxellaceae</taxon>
        <taxon>Acinetobacter</taxon>
    </lineage>
</organism>